<dbReference type="InterPro" id="IPR042564">
    <property type="entry name" value="CRISPR-Cas6/Csy4_sf"/>
</dbReference>
<dbReference type="Pfam" id="PF09618">
    <property type="entry name" value="Cas_Csy4"/>
    <property type="match status" value="1"/>
</dbReference>
<dbReference type="EMBL" id="FOOU01000010">
    <property type="protein sequence ID" value="SFG66549.1"/>
    <property type="molecule type" value="Genomic_DNA"/>
</dbReference>
<reference evidence="2" key="1">
    <citation type="submission" date="2016-10" db="EMBL/GenBank/DDBJ databases">
        <authorList>
            <person name="Varghese N."/>
            <person name="Submissions S."/>
        </authorList>
    </citation>
    <scope>NUCLEOTIDE SEQUENCE [LARGE SCALE GENOMIC DNA]</scope>
    <source>
        <strain evidence="2">CGMCC 1.10971</strain>
    </source>
</reference>
<dbReference type="RefSeq" id="WP_090728856.1">
    <property type="nucleotide sequence ID" value="NZ_FOOU01000010.1"/>
</dbReference>
<keyword evidence="1" id="KW-0540">Nuclease</keyword>
<dbReference type="InterPro" id="IPR013396">
    <property type="entry name" value="CRISPR-assoc_prot_Csy4"/>
</dbReference>
<dbReference type="NCBIfam" id="TIGR02563">
    <property type="entry name" value="cas_Csy4"/>
    <property type="match status" value="1"/>
</dbReference>
<dbReference type="STRING" id="1045558.SAMN05216175_110153"/>
<dbReference type="Proteomes" id="UP000198623">
    <property type="component" value="Unassembled WGS sequence"/>
</dbReference>
<proteinExistence type="predicted"/>
<sequence length="209" mass="24074">MKRYFFCVKYLLDGSDPQLLAGRCISVLHGYMIKHLISSIGVSFPQWSYESLGLSIAFVSDDLEHLRALRAQSYFKMMSDEGFFAITEVMQVPDNLQEVRFVRNQSIAKLFAGETRRRLARAKRRAEERGDVFEPVVSNDKREVGHFHRLKAGSKSNGEDFILHIQKENVNRPLEDEVDTEFNNYGFATNISIRGMVPELSEYITKSRI</sequence>
<keyword evidence="1" id="KW-0255">Endonuclease</keyword>
<dbReference type="GO" id="GO:0043571">
    <property type="term" value="P:maintenance of CRISPR repeat elements"/>
    <property type="evidence" value="ECO:0007669"/>
    <property type="project" value="InterPro"/>
</dbReference>
<keyword evidence="1" id="KW-0378">Hydrolase</keyword>
<evidence type="ECO:0000313" key="1">
    <source>
        <dbReference type="EMBL" id="SFG66549.1"/>
    </source>
</evidence>
<protein>
    <submittedName>
        <fullName evidence="1">CRISPR-associated endonuclease Csy4</fullName>
    </submittedName>
</protein>
<dbReference type="OrthoDB" id="6104063at2"/>
<dbReference type="Gene3D" id="3.30.70.2540">
    <property type="entry name" value="CRISPR-associated endoribonuclease Cas6/Csy4"/>
    <property type="match status" value="1"/>
</dbReference>
<gene>
    <name evidence="1" type="ORF">SAMN05216175_110153</name>
</gene>
<name>A0A1I2TQU8_9GAMM</name>
<dbReference type="GO" id="GO:0004519">
    <property type="term" value="F:endonuclease activity"/>
    <property type="evidence" value="ECO:0007669"/>
    <property type="project" value="UniProtKB-KW"/>
</dbReference>
<keyword evidence="2" id="KW-1185">Reference proteome</keyword>
<accession>A0A1I2TQU8</accession>
<organism evidence="1 2">
    <name type="scientific">Neptunomonas qingdaonensis</name>
    <dbReference type="NCBI Taxonomy" id="1045558"/>
    <lineage>
        <taxon>Bacteria</taxon>
        <taxon>Pseudomonadati</taxon>
        <taxon>Pseudomonadota</taxon>
        <taxon>Gammaproteobacteria</taxon>
        <taxon>Oceanospirillales</taxon>
        <taxon>Oceanospirillaceae</taxon>
        <taxon>Neptunomonas</taxon>
    </lineage>
</organism>
<dbReference type="AlphaFoldDB" id="A0A1I2TQU8"/>
<evidence type="ECO:0000313" key="2">
    <source>
        <dbReference type="Proteomes" id="UP000198623"/>
    </source>
</evidence>